<keyword evidence="2" id="KW-1133">Transmembrane helix</keyword>
<feature type="transmembrane region" description="Helical" evidence="2">
    <location>
        <begin position="205"/>
        <end position="226"/>
    </location>
</feature>
<accession>U5ER95</accession>
<evidence type="ECO:0008006" key="5">
    <source>
        <dbReference type="Google" id="ProtNLM"/>
    </source>
</evidence>
<feature type="region of interest" description="Disordered" evidence="1">
    <location>
        <begin position="240"/>
        <end position="285"/>
    </location>
</feature>
<feature type="chain" id="PRO_5004660007" description="Osteopetrosis-associated transmembrane protein 1" evidence="3">
    <location>
        <begin position="21"/>
        <end position="356"/>
    </location>
</feature>
<feature type="signal peptide" evidence="3">
    <location>
        <begin position="1"/>
        <end position="20"/>
    </location>
</feature>
<reference evidence="4" key="1">
    <citation type="journal article" date="2014" name="Insect Biochem. Mol. Biol.">
        <title>An insight into the sialome of the frog biting fly, Corethrella appendiculata.</title>
        <authorList>
            <person name="Ribeiro J.M.C."/>
            <person name="Chagas A.C."/>
            <person name="Pham V.M."/>
            <person name="Lounibos L.P."/>
            <person name="Calvo E."/>
        </authorList>
    </citation>
    <scope>NUCLEOTIDE SEQUENCE</scope>
    <source>
        <tissue evidence="4">Salivary glands</tissue>
    </source>
</reference>
<protein>
    <recommendedName>
        <fullName evidence="5">Osteopetrosis-associated transmembrane protein 1</fullName>
    </recommendedName>
</protein>
<dbReference type="PANTHER" id="PTHR15644">
    <property type="entry name" value="OSTEOPETROSIS ASSOCIATED TRANSMEMBRANE PROTEIN 1"/>
    <property type="match status" value="1"/>
</dbReference>
<dbReference type="PANTHER" id="PTHR15644:SF2">
    <property type="entry name" value="OSTEOPETROSIS-ASSOCIATED TRANSMEMBRANE PROTEIN 1"/>
    <property type="match status" value="1"/>
</dbReference>
<keyword evidence="2" id="KW-0812">Transmembrane</keyword>
<name>U5ER95_9DIPT</name>
<dbReference type="Pfam" id="PF09777">
    <property type="entry name" value="OSTMP1"/>
    <property type="match status" value="1"/>
</dbReference>
<evidence type="ECO:0000256" key="3">
    <source>
        <dbReference type="SAM" id="SignalP"/>
    </source>
</evidence>
<dbReference type="GO" id="GO:0005829">
    <property type="term" value="C:cytosol"/>
    <property type="evidence" value="ECO:0007669"/>
    <property type="project" value="TreeGrafter"/>
</dbReference>
<dbReference type="AlphaFoldDB" id="U5ER95"/>
<keyword evidence="3" id="KW-0732">Signal</keyword>
<evidence type="ECO:0000313" key="4">
    <source>
        <dbReference type="EMBL" id="JAB56030.1"/>
    </source>
</evidence>
<evidence type="ECO:0000256" key="2">
    <source>
        <dbReference type="SAM" id="Phobius"/>
    </source>
</evidence>
<sequence>MSKVLILALVIALNLNFIDGKNGTCKELLRQIKQDATLLLSCMLNHTYITPVITVCEHCVGNKVNFKLYYDSFINDANCKQEFINADRLNVIQTIYDQNIFVWNKGNCDNCFNWNTGDKIFPNVTEAFTKFKVLAKSFDGCLLKNMTNACKSCFQNYQLLQAHYESMGKSDNICFDIQDYMNKTRHKWSGEYKCCKDKRSDLEKFFSLASIVLVLPIVFYYCLYTFEKSREDGRMLIENEQQQPQEQQEQPEESTVKTPVRIPSPPRRSPSQSCASSSPPPENNLSETQYLIDLENNKKKNGSFQKNIHNENEIKNYDKEFLHDDSNSVVSSDNDNEDALIYRKTNVNKSEHLLDL</sequence>
<dbReference type="EMBL" id="GANO01003841">
    <property type="protein sequence ID" value="JAB56030.1"/>
    <property type="molecule type" value="mRNA"/>
</dbReference>
<keyword evidence="2" id="KW-0472">Membrane</keyword>
<dbReference type="InterPro" id="IPR019172">
    <property type="entry name" value="Osteopetrosis-assoc_TM_1"/>
</dbReference>
<proteinExistence type="evidence at transcript level"/>
<organism evidence="4">
    <name type="scientific">Corethrella appendiculata</name>
    <dbReference type="NCBI Taxonomy" id="1370023"/>
    <lineage>
        <taxon>Eukaryota</taxon>
        <taxon>Metazoa</taxon>
        <taxon>Ecdysozoa</taxon>
        <taxon>Arthropoda</taxon>
        <taxon>Hexapoda</taxon>
        <taxon>Insecta</taxon>
        <taxon>Pterygota</taxon>
        <taxon>Neoptera</taxon>
        <taxon>Endopterygota</taxon>
        <taxon>Diptera</taxon>
        <taxon>Nematocera</taxon>
        <taxon>Culicoidea</taxon>
        <taxon>Chaoboridae</taxon>
        <taxon>Corethrella</taxon>
    </lineage>
</organism>
<evidence type="ECO:0000256" key="1">
    <source>
        <dbReference type="SAM" id="MobiDB-lite"/>
    </source>
</evidence>